<gene>
    <name evidence="3" type="ORF">CE91St12_06490</name>
</gene>
<keyword evidence="2" id="KW-0472">Membrane</keyword>
<accession>A0AA37JUL9</accession>
<dbReference type="EMBL" id="BQNL01000001">
    <property type="protein sequence ID" value="GKH12439.1"/>
    <property type="molecule type" value="Genomic_DNA"/>
</dbReference>
<name>A0AA37JUL9_BACUN</name>
<dbReference type="AlphaFoldDB" id="A0AA37JUL9"/>
<proteinExistence type="predicted"/>
<evidence type="ECO:0000313" key="3">
    <source>
        <dbReference type="EMBL" id="GKH12439.1"/>
    </source>
</evidence>
<dbReference type="Proteomes" id="UP001055048">
    <property type="component" value="Unassembled WGS sequence"/>
</dbReference>
<comment type="caution">
    <text evidence="3">The sequence shown here is derived from an EMBL/GenBank/DDBJ whole genome shotgun (WGS) entry which is preliminary data.</text>
</comment>
<protein>
    <submittedName>
        <fullName evidence="3">Uncharacterized protein</fullName>
    </submittedName>
</protein>
<evidence type="ECO:0000256" key="1">
    <source>
        <dbReference type="SAM" id="Coils"/>
    </source>
</evidence>
<keyword evidence="1" id="KW-0175">Coiled coil</keyword>
<reference evidence="3" key="1">
    <citation type="submission" date="2022-01" db="EMBL/GenBank/DDBJ databases">
        <title>Novel bile acid biosynthetic pathways are enriched in the microbiome of centenarians.</title>
        <authorList>
            <person name="Sato Y."/>
            <person name="Atarashi K."/>
            <person name="Plichta R.D."/>
            <person name="Arai Y."/>
            <person name="Sasajima S."/>
            <person name="Kearney M.S."/>
            <person name="Suda W."/>
            <person name="Takeshita K."/>
            <person name="Sasaki T."/>
            <person name="Okamoto S."/>
            <person name="Skelly N.A."/>
            <person name="Okamura Y."/>
            <person name="Vlamakis H."/>
            <person name="Li Y."/>
            <person name="Tanoue T."/>
            <person name="Takei H."/>
            <person name="Nittono H."/>
            <person name="Narushima S."/>
            <person name="Irie J."/>
            <person name="Itoh H."/>
            <person name="Moriya K."/>
            <person name="Sugiura Y."/>
            <person name="Suematsu M."/>
            <person name="Moritoki N."/>
            <person name="Shibata S."/>
            <person name="Littman R.D."/>
            <person name="Fischbach A.M."/>
            <person name="Uwamino Y."/>
            <person name="Inoue T."/>
            <person name="Honda A."/>
            <person name="Hattori M."/>
            <person name="Murai T."/>
            <person name="Xavier J.R."/>
            <person name="Hirose N."/>
            <person name="Honda K."/>
        </authorList>
    </citation>
    <scope>NUCLEOTIDE SEQUENCE</scope>
    <source>
        <strain evidence="3">CE91-St12</strain>
    </source>
</reference>
<dbReference type="RefSeq" id="WP_117911388.1">
    <property type="nucleotide sequence ID" value="NZ_BQNL01000001.1"/>
</dbReference>
<feature type="coiled-coil region" evidence="1">
    <location>
        <begin position="20"/>
        <end position="47"/>
    </location>
</feature>
<evidence type="ECO:0000256" key="2">
    <source>
        <dbReference type="SAM" id="Phobius"/>
    </source>
</evidence>
<evidence type="ECO:0000313" key="4">
    <source>
        <dbReference type="Proteomes" id="UP001055048"/>
    </source>
</evidence>
<keyword evidence="2" id="KW-0812">Transmembrane</keyword>
<sequence>MGIGKSRGTSPINVNDMLEKVEINQQIEAEKSEVDKLLVEIIEAKETLIKFNADLEKAIAAECHIEGALKAAVGSCDNIVNGICNAIVKAERDTEFKATITPEQLTELRQLIDHSINSWTSVLANHRAEQTKLITEHESNMRKMLRRNEGVWYSDFWMKVLVIFLLVYTVGVGLVVYCAT</sequence>
<keyword evidence="2" id="KW-1133">Transmembrane helix</keyword>
<feature type="transmembrane region" description="Helical" evidence="2">
    <location>
        <begin position="156"/>
        <end position="177"/>
    </location>
</feature>
<organism evidence="3 4">
    <name type="scientific">Bacteroides uniformis</name>
    <dbReference type="NCBI Taxonomy" id="820"/>
    <lineage>
        <taxon>Bacteria</taxon>
        <taxon>Pseudomonadati</taxon>
        <taxon>Bacteroidota</taxon>
        <taxon>Bacteroidia</taxon>
        <taxon>Bacteroidales</taxon>
        <taxon>Bacteroidaceae</taxon>
        <taxon>Bacteroides</taxon>
    </lineage>
</organism>